<protein>
    <submittedName>
        <fullName evidence="1">Uncharacterized protein</fullName>
    </submittedName>
</protein>
<reference evidence="1 2" key="1">
    <citation type="journal article" date="2019" name="Mol. Biol. Evol.">
        <title>Blast fungal genomes show frequent chromosomal changes, gene gains and losses, and effector gene turnover.</title>
        <authorList>
            <person name="Gomez Luciano L.B."/>
            <person name="Jason Tsai I."/>
            <person name="Chuma I."/>
            <person name="Tosa Y."/>
            <person name="Chen Y.H."/>
            <person name="Li J.Y."/>
            <person name="Li M.Y."/>
            <person name="Jade Lu M.Y."/>
            <person name="Nakayashiki H."/>
            <person name="Li W.H."/>
        </authorList>
    </citation>
    <scope>NUCLEOTIDE SEQUENCE [LARGE SCALE GENOMIC DNA]</scope>
    <source>
        <strain evidence="1">MZ5-1-6</strain>
    </source>
</reference>
<dbReference type="InterPro" id="IPR036779">
    <property type="entry name" value="LysM_dom_sf"/>
</dbReference>
<organism evidence="1 2">
    <name type="scientific">Pyricularia oryzae</name>
    <name type="common">Rice blast fungus</name>
    <name type="synonym">Magnaporthe oryzae</name>
    <dbReference type="NCBI Taxonomy" id="318829"/>
    <lineage>
        <taxon>Eukaryota</taxon>
        <taxon>Fungi</taxon>
        <taxon>Dikarya</taxon>
        <taxon>Ascomycota</taxon>
        <taxon>Pezizomycotina</taxon>
        <taxon>Sordariomycetes</taxon>
        <taxon>Sordariomycetidae</taxon>
        <taxon>Magnaporthales</taxon>
        <taxon>Pyriculariaceae</taxon>
        <taxon>Pyricularia</taxon>
    </lineage>
</organism>
<gene>
    <name evidence="1" type="ORF">PoMZ_11286</name>
</gene>
<sequence length="276" mass="29659">MIGLKACLTTLAAHGVLRGVSAAPRFASAPPDEFLQPGVDRANCLGFREALPGDTCISLALASGIPLERFLQINPQIGRVEDCPGRLLAHFYYCVSSKLDGDAFSYAHLAPLTDPGLQTLPPPSATSAAAPAAPTRTPAFRAGILQVLPTAAPEGAKPPPDLQCDDVGSDAVQNQCYKTVAKYGPTARAQVAEWCRTFLWSEVSELRFDRWDPLLQIPETAGWRGRSACSRKYDGYPAAMSTFCWCLRENKYPAPTWALKGNPCASPNQKACDPPP</sequence>
<proteinExistence type="predicted"/>
<dbReference type="AlphaFoldDB" id="A0A4P7NK60"/>
<accession>A0A4P7NK60</accession>
<evidence type="ECO:0000313" key="2">
    <source>
        <dbReference type="Proteomes" id="UP000294847"/>
    </source>
</evidence>
<dbReference type="Proteomes" id="UP000294847">
    <property type="component" value="Chromosome 5"/>
</dbReference>
<name>A0A4P7NK60_PYROR</name>
<evidence type="ECO:0000313" key="1">
    <source>
        <dbReference type="EMBL" id="QBZ62406.1"/>
    </source>
</evidence>
<dbReference type="EMBL" id="CP034208">
    <property type="protein sequence ID" value="QBZ62406.1"/>
    <property type="molecule type" value="Genomic_DNA"/>
</dbReference>
<dbReference type="Gene3D" id="3.10.350.10">
    <property type="entry name" value="LysM domain"/>
    <property type="match status" value="1"/>
</dbReference>